<gene>
    <name evidence="3" type="ORF">Q8X39_00360</name>
</gene>
<dbReference type="NCBIfam" id="TIGR02595">
    <property type="entry name" value="PEP_CTERM"/>
    <property type="match status" value="1"/>
</dbReference>
<accession>A0ABT9FYM2</accession>
<dbReference type="SUPFAM" id="SSF49785">
    <property type="entry name" value="Galactose-binding domain-like"/>
    <property type="match status" value="1"/>
</dbReference>
<feature type="signal peptide" evidence="1">
    <location>
        <begin position="1"/>
        <end position="25"/>
    </location>
</feature>
<dbReference type="InterPro" id="IPR008979">
    <property type="entry name" value="Galactose-bd-like_sf"/>
</dbReference>
<dbReference type="Gene3D" id="2.60.120.260">
    <property type="entry name" value="Galactose-binding domain-like"/>
    <property type="match status" value="1"/>
</dbReference>
<dbReference type="InterPro" id="IPR013424">
    <property type="entry name" value="Ice-binding_C"/>
</dbReference>
<dbReference type="NCBIfam" id="NF035944">
    <property type="entry name" value="PEPxxWA-CTERM"/>
    <property type="match status" value="1"/>
</dbReference>
<dbReference type="EMBL" id="JAUZEE010000001">
    <property type="protein sequence ID" value="MDP4299073.1"/>
    <property type="molecule type" value="Genomic_DNA"/>
</dbReference>
<dbReference type="Pfam" id="PF07589">
    <property type="entry name" value="PEP-CTERM"/>
    <property type="match status" value="1"/>
</dbReference>
<feature type="domain" description="Ice-binding protein C-terminal" evidence="2">
    <location>
        <begin position="153"/>
        <end position="178"/>
    </location>
</feature>
<keyword evidence="1" id="KW-0732">Signal</keyword>
<keyword evidence="4" id="KW-1185">Reference proteome</keyword>
<name>A0ABT9FYM2_LEPDI</name>
<evidence type="ECO:0000256" key="1">
    <source>
        <dbReference type="SAM" id="SignalP"/>
    </source>
</evidence>
<evidence type="ECO:0000313" key="3">
    <source>
        <dbReference type="EMBL" id="MDP4299073.1"/>
    </source>
</evidence>
<feature type="chain" id="PRO_5045173384" evidence="1">
    <location>
        <begin position="26"/>
        <end position="182"/>
    </location>
</feature>
<sequence>MNTLHHTLRTAALAATLALAGHAQAAGTTTVLGTFDTDLSGWTSVGVDWTTFGAHFNSSADRLTRSFAVLAGYTYTLAFDYAASGSTGNGLRLDFNGLGFSTPTALTFVPSNGAPTSGSYSFVAANDANTVIRFLGTQKNTYLDNVTITAAAPVPEPETYAMMLAGLGAIGYLSRRRKAAQA</sequence>
<protein>
    <submittedName>
        <fullName evidence="3">PEPxxWA-CTERM sorting domain-containing protein</fullName>
    </submittedName>
</protein>
<dbReference type="Proteomes" id="UP001235760">
    <property type="component" value="Unassembled WGS sequence"/>
</dbReference>
<dbReference type="RefSeq" id="WP_305747645.1">
    <property type="nucleotide sequence ID" value="NZ_JAUZEE010000001.1"/>
</dbReference>
<comment type="caution">
    <text evidence="3">The sequence shown here is derived from an EMBL/GenBank/DDBJ whole genome shotgun (WGS) entry which is preliminary data.</text>
</comment>
<organism evidence="3 4">
    <name type="scientific">Leptothrix discophora</name>
    <dbReference type="NCBI Taxonomy" id="89"/>
    <lineage>
        <taxon>Bacteria</taxon>
        <taxon>Pseudomonadati</taxon>
        <taxon>Pseudomonadota</taxon>
        <taxon>Betaproteobacteria</taxon>
        <taxon>Burkholderiales</taxon>
        <taxon>Sphaerotilaceae</taxon>
        <taxon>Leptothrix</taxon>
    </lineage>
</organism>
<reference evidence="3 4" key="1">
    <citation type="submission" date="2023-08" db="EMBL/GenBank/DDBJ databases">
        <authorList>
            <person name="Roldan D.M."/>
            <person name="Menes R.J."/>
        </authorList>
    </citation>
    <scope>NUCLEOTIDE SEQUENCE [LARGE SCALE GENOMIC DNA]</scope>
    <source>
        <strain evidence="3 4">CCM 2812</strain>
    </source>
</reference>
<evidence type="ECO:0000313" key="4">
    <source>
        <dbReference type="Proteomes" id="UP001235760"/>
    </source>
</evidence>
<proteinExistence type="predicted"/>
<evidence type="ECO:0000259" key="2">
    <source>
        <dbReference type="Pfam" id="PF07589"/>
    </source>
</evidence>